<evidence type="ECO:0000313" key="1">
    <source>
        <dbReference type="EMBL" id="STL90160.1"/>
    </source>
</evidence>
<accession>A0A377CCG0</accession>
<proteinExistence type="predicted"/>
<sequence>MADIFYPKELPIPLKDGFGLEPISPFLRTKLTSGRSRQRRIYSSVPTQASVKWSFKRDNEAQLFEHGFGTLLQMVLPGFICALKLLWGFNLISVVL</sequence>
<organism evidence="1 2">
    <name type="scientific">Escherichia coli</name>
    <dbReference type="NCBI Taxonomy" id="562"/>
    <lineage>
        <taxon>Bacteria</taxon>
        <taxon>Pseudomonadati</taxon>
        <taxon>Pseudomonadota</taxon>
        <taxon>Gammaproteobacteria</taxon>
        <taxon>Enterobacterales</taxon>
        <taxon>Enterobacteriaceae</taxon>
        <taxon>Escherichia</taxon>
    </lineage>
</organism>
<dbReference type="EMBL" id="UGEX01000001">
    <property type="protein sequence ID" value="STL90160.1"/>
    <property type="molecule type" value="Genomic_DNA"/>
</dbReference>
<evidence type="ECO:0000313" key="2">
    <source>
        <dbReference type="Proteomes" id="UP000254088"/>
    </source>
</evidence>
<dbReference type="Proteomes" id="UP000254088">
    <property type="component" value="Unassembled WGS sequence"/>
</dbReference>
<dbReference type="AlphaFoldDB" id="A0A377CCG0"/>
<protein>
    <submittedName>
        <fullName evidence="1">Uncharacterized protein</fullName>
    </submittedName>
</protein>
<name>A0A377CCG0_ECOLX</name>
<gene>
    <name evidence="1" type="ORF">NCTC10429_02721</name>
</gene>
<reference evidence="1 2" key="1">
    <citation type="submission" date="2018-06" db="EMBL/GenBank/DDBJ databases">
        <authorList>
            <consortium name="Pathogen Informatics"/>
            <person name="Doyle S."/>
        </authorList>
    </citation>
    <scope>NUCLEOTIDE SEQUENCE [LARGE SCALE GENOMIC DNA]</scope>
    <source>
        <strain evidence="1 2">NCTC10429</strain>
    </source>
</reference>